<dbReference type="AlphaFoldDB" id="A0A5J5EC12"/>
<reference evidence="2 3" key="1">
    <citation type="submission" date="2019-09" db="EMBL/GenBank/DDBJ databases">
        <title>Draft genome of the ectomycorrhizal ascomycete Sphaerosporella brunnea.</title>
        <authorList>
            <consortium name="DOE Joint Genome Institute"/>
            <person name="Benucci G.M."/>
            <person name="Marozzi G."/>
            <person name="Antonielli L."/>
            <person name="Sanchez S."/>
            <person name="Marco P."/>
            <person name="Wang X."/>
            <person name="Falini L.B."/>
            <person name="Barry K."/>
            <person name="Haridas S."/>
            <person name="Lipzen A."/>
            <person name="Labutti K."/>
            <person name="Grigoriev I.V."/>
            <person name="Murat C."/>
            <person name="Martin F."/>
            <person name="Albertini E."/>
            <person name="Donnini D."/>
            <person name="Bonito G."/>
        </authorList>
    </citation>
    <scope>NUCLEOTIDE SEQUENCE [LARGE SCALE GENOMIC DNA]</scope>
    <source>
        <strain evidence="2 3">Sb_GMNB300</strain>
    </source>
</reference>
<comment type="caution">
    <text evidence="2">The sequence shown here is derived from an EMBL/GenBank/DDBJ whole genome shotgun (WGS) entry which is preliminary data.</text>
</comment>
<protein>
    <submittedName>
        <fullName evidence="2">Uncharacterized protein</fullName>
    </submittedName>
</protein>
<keyword evidence="3" id="KW-1185">Reference proteome</keyword>
<evidence type="ECO:0000313" key="3">
    <source>
        <dbReference type="Proteomes" id="UP000326924"/>
    </source>
</evidence>
<accession>A0A5J5EC12</accession>
<evidence type="ECO:0000256" key="1">
    <source>
        <dbReference type="SAM" id="Phobius"/>
    </source>
</evidence>
<keyword evidence="1" id="KW-0472">Membrane</keyword>
<sequence length="91" mass="10380">MSSGVRLFFYRDGSHGFWAFFLALFSAWPILARHFLLLLLLSLRFAHCASLLFIFMRETWIIGGGFITWDLGDWDGIGWESGSGGRGSMRE</sequence>
<keyword evidence="1" id="KW-1133">Transmembrane helix</keyword>
<evidence type="ECO:0000313" key="2">
    <source>
        <dbReference type="EMBL" id="KAA8892753.1"/>
    </source>
</evidence>
<name>A0A5J5EC12_9PEZI</name>
<proteinExistence type="predicted"/>
<dbReference type="InParanoid" id="A0A5J5EC12"/>
<feature type="transmembrane region" description="Helical" evidence="1">
    <location>
        <begin position="12"/>
        <end position="31"/>
    </location>
</feature>
<organism evidence="2 3">
    <name type="scientific">Sphaerosporella brunnea</name>
    <dbReference type="NCBI Taxonomy" id="1250544"/>
    <lineage>
        <taxon>Eukaryota</taxon>
        <taxon>Fungi</taxon>
        <taxon>Dikarya</taxon>
        <taxon>Ascomycota</taxon>
        <taxon>Pezizomycotina</taxon>
        <taxon>Pezizomycetes</taxon>
        <taxon>Pezizales</taxon>
        <taxon>Pyronemataceae</taxon>
        <taxon>Sphaerosporella</taxon>
    </lineage>
</organism>
<gene>
    <name evidence="2" type="ORF">FN846DRAFT_982093</name>
</gene>
<dbReference type="Proteomes" id="UP000326924">
    <property type="component" value="Unassembled WGS sequence"/>
</dbReference>
<dbReference type="EMBL" id="VXIS01000604">
    <property type="protein sequence ID" value="KAA8892753.1"/>
    <property type="molecule type" value="Genomic_DNA"/>
</dbReference>
<keyword evidence="1" id="KW-0812">Transmembrane</keyword>